<protein>
    <submittedName>
        <fullName evidence="9">AEC family transporter</fullName>
    </submittedName>
</protein>
<dbReference type="AlphaFoldDB" id="A0A5N1I3Z7"/>
<reference evidence="10 12" key="2">
    <citation type="submission" date="2024-04" db="EMBL/GenBank/DDBJ databases">
        <title>Three lactobacilli isolated from voided urine samples from females with type 2 diabetes.</title>
        <authorList>
            <person name="Kula A."/>
            <person name="Stegman N."/>
            <person name="Putonti C."/>
        </authorList>
    </citation>
    <scope>NUCLEOTIDE SEQUENCE [LARGE SCALE GENOMIC DNA]</scope>
    <source>
        <strain evidence="10 12">1855</strain>
    </source>
</reference>
<dbReference type="GO" id="GO:0005886">
    <property type="term" value="C:plasma membrane"/>
    <property type="evidence" value="ECO:0007669"/>
    <property type="project" value="UniProtKB-SubCell"/>
</dbReference>
<gene>
    <name evidence="10" type="ORF">AAC431_02990</name>
    <name evidence="9" type="ORF">F6H94_08150</name>
</gene>
<dbReference type="GeneID" id="31742246"/>
<evidence type="ECO:0000256" key="8">
    <source>
        <dbReference type="SAM" id="Phobius"/>
    </source>
</evidence>
<evidence type="ECO:0000313" key="11">
    <source>
        <dbReference type="Proteomes" id="UP000327236"/>
    </source>
</evidence>
<comment type="subcellular location">
    <subcellularLocation>
        <location evidence="1">Cell membrane</location>
        <topology evidence="1">Multi-pass membrane protein</topology>
    </subcellularLocation>
</comment>
<feature type="transmembrane region" description="Helical" evidence="8">
    <location>
        <begin position="6"/>
        <end position="26"/>
    </location>
</feature>
<feature type="transmembrane region" description="Helical" evidence="8">
    <location>
        <begin position="298"/>
        <end position="318"/>
    </location>
</feature>
<evidence type="ECO:0000256" key="1">
    <source>
        <dbReference type="ARBA" id="ARBA00004651"/>
    </source>
</evidence>
<feature type="transmembrane region" description="Helical" evidence="8">
    <location>
        <begin position="201"/>
        <end position="221"/>
    </location>
</feature>
<dbReference type="Proteomes" id="UP000327236">
    <property type="component" value="Unassembled WGS sequence"/>
</dbReference>
<comment type="caution">
    <text evidence="9">The sequence shown here is derived from an EMBL/GenBank/DDBJ whole genome shotgun (WGS) entry which is preliminary data.</text>
</comment>
<keyword evidence="6 8" id="KW-1133">Transmembrane helix</keyword>
<keyword evidence="4" id="KW-1003">Cell membrane</keyword>
<dbReference type="PANTHER" id="PTHR36838:SF1">
    <property type="entry name" value="SLR1864 PROTEIN"/>
    <property type="match status" value="1"/>
</dbReference>
<feature type="transmembrane region" description="Helical" evidence="8">
    <location>
        <begin position="38"/>
        <end position="55"/>
    </location>
</feature>
<dbReference type="KEGG" id="lje:BUE77_00855"/>
<feature type="transmembrane region" description="Helical" evidence="8">
    <location>
        <begin position="261"/>
        <end position="286"/>
    </location>
</feature>
<accession>A0A5N1I3Z7</accession>
<evidence type="ECO:0000256" key="6">
    <source>
        <dbReference type="ARBA" id="ARBA00022989"/>
    </source>
</evidence>
<dbReference type="EMBL" id="VYWW01000049">
    <property type="protein sequence ID" value="KAA9320363.1"/>
    <property type="molecule type" value="Genomic_DNA"/>
</dbReference>
<dbReference type="InterPro" id="IPR004776">
    <property type="entry name" value="Mem_transp_PIN-like"/>
</dbReference>
<dbReference type="GO" id="GO:0055085">
    <property type="term" value="P:transmembrane transport"/>
    <property type="evidence" value="ECO:0007669"/>
    <property type="project" value="InterPro"/>
</dbReference>
<dbReference type="Proteomes" id="UP001385848">
    <property type="component" value="Unassembled WGS sequence"/>
</dbReference>
<keyword evidence="12" id="KW-1185">Reference proteome</keyword>
<name>A0A5N1I3Z7_LACJE</name>
<keyword evidence="5 8" id="KW-0812">Transmembrane</keyword>
<evidence type="ECO:0000313" key="10">
    <source>
        <dbReference type="EMBL" id="MEL0564891.1"/>
    </source>
</evidence>
<evidence type="ECO:0000256" key="2">
    <source>
        <dbReference type="ARBA" id="ARBA00010145"/>
    </source>
</evidence>
<keyword evidence="7 8" id="KW-0472">Membrane</keyword>
<evidence type="ECO:0000256" key="7">
    <source>
        <dbReference type="ARBA" id="ARBA00023136"/>
    </source>
</evidence>
<feature type="transmembrane region" description="Helical" evidence="8">
    <location>
        <begin position="130"/>
        <end position="149"/>
    </location>
</feature>
<evidence type="ECO:0000256" key="4">
    <source>
        <dbReference type="ARBA" id="ARBA00022475"/>
    </source>
</evidence>
<feature type="transmembrane region" description="Helical" evidence="8">
    <location>
        <begin position="102"/>
        <end position="124"/>
    </location>
</feature>
<dbReference type="PANTHER" id="PTHR36838">
    <property type="entry name" value="AUXIN EFFLUX CARRIER FAMILY PROTEIN"/>
    <property type="match status" value="1"/>
</dbReference>
<dbReference type="InterPro" id="IPR038770">
    <property type="entry name" value="Na+/solute_symporter_sf"/>
</dbReference>
<proteinExistence type="inferred from homology"/>
<dbReference type="RefSeq" id="WP_006585365.1">
    <property type="nucleotide sequence ID" value="NZ_CATOUV010000001.1"/>
</dbReference>
<sequence>MSTFISSISSVIVVILIIALGYTLRIKDWFADTFSGNISKLIMQIALPASIFVSVQKNLTKDSLGQLFEGMLIPALGVFLTYIIAFLLIAMFRIPAGRRGTFINTIANANTIFIGMPLNMALFGNKAMQYFLIYYVINTVSTWAVGIFFMQGDAMPGKAKEQASFNWKKLLPMPLVGFIVAIVWLLTGLKLPDFATNTFTYVGNLVTPLSLIYIGIMLANIGIKNIKFDLQTILAVLGRLVIAPAVMILLIRVVAPAMGLHLAHLMANTFIIQSATPALAVLPILADQGNGDKEYATNVVALTTLLFVIVVPALMLIAG</sequence>
<dbReference type="Gene3D" id="1.20.1530.20">
    <property type="match status" value="1"/>
</dbReference>
<keyword evidence="3" id="KW-0813">Transport</keyword>
<feature type="transmembrane region" description="Helical" evidence="8">
    <location>
        <begin position="233"/>
        <end position="255"/>
    </location>
</feature>
<dbReference type="Pfam" id="PF03547">
    <property type="entry name" value="Mem_trans"/>
    <property type="match status" value="1"/>
</dbReference>
<evidence type="ECO:0000313" key="12">
    <source>
        <dbReference type="Proteomes" id="UP001385848"/>
    </source>
</evidence>
<comment type="similarity">
    <text evidence="2">Belongs to the auxin efflux carrier (TC 2.A.69) family.</text>
</comment>
<evidence type="ECO:0000256" key="5">
    <source>
        <dbReference type="ARBA" id="ARBA00022692"/>
    </source>
</evidence>
<evidence type="ECO:0000256" key="3">
    <source>
        <dbReference type="ARBA" id="ARBA00022448"/>
    </source>
</evidence>
<evidence type="ECO:0000313" key="9">
    <source>
        <dbReference type="EMBL" id="KAA9320363.1"/>
    </source>
</evidence>
<dbReference type="OrthoDB" id="9798064at2"/>
<reference evidence="9 11" key="1">
    <citation type="submission" date="2019-09" db="EMBL/GenBank/DDBJ databases">
        <title>Draft genome sequence assemblies of isolates from the urinary tract.</title>
        <authorList>
            <person name="Mores C.R."/>
            <person name="Putonti C."/>
            <person name="Wolfe A.J."/>
        </authorList>
    </citation>
    <scope>NUCLEOTIDE SEQUENCE [LARGE SCALE GENOMIC DNA]</scope>
    <source>
        <strain evidence="9 11">UMB246</strain>
    </source>
</reference>
<feature type="transmembrane region" description="Helical" evidence="8">
    <location>
        <begin position="170"/>
        <end position="189"/>
    </location>
</feature>
<dbReference type="EMBL" id="JBBVUL010000004">
    <property type="protein sequence ID" value="MEL0564891.1"/>
    <property type="molecule type" value="Genomic_DNA"/>
</dbReference>
<organism evidence="9 11">
    <name type="scientific">Lactobacillus jensenii</name>
    <dbReference type="NCBI Taxonomy" id="109790"/>
    <lineage>
        <taxon>Bacteria</taxon>
        <taxon>Bacillati</taxon>
        <taxon>Bacillota</taxon>
        <taxon>Bacilli</taxon>
        <taxon>Lactobacillales</taxon>
        <taxon>Lactobacillaceae</taxon>
        <taxon>Lactobacillus</taxon>
    </lineage>
</organism>
<feature type="transmembrane region" description="Helical" evidence="8">
    <location>
        <begin position="67"/>
        <end position="90"/>
    </location>
</feature>